<dbReference type="EMBL" id="PYSW02000001">
    <property type="protein sequence ID" value="KAG2394082.1"/>
    <property type="molecule type" value="Genomic_DNA"/>
</dbReference>
<feature type="site" description="Interaction with phosphoserine on interacting protein" evidence="2">
    <location>
        <position position="155"/>
    </location>
</feature>
<evidence type="ECO:0000313" key="4">
    <source>
        <dbReference type="EMBL" id="KAG2394082.1"/>
    </source>
</evidence>
<evidence type="ECO:0000313" key="5">
    <source>
        <dbReference type="Proteomes" id="UP000816034"/>
    </source>
</evidence>
<dbReference type="InterPro" id="IPR000308">
    <property type="entry name" value="14-3-3"/>
</dbReference>
<gene>
    <name evidence="4" type="ORF">C9374_003846</name>
</gene>
<accession>A0AA88H8I1</accession>
<reference evidence="4 5" key="1">
    <citation type="journal article" date="2018" name="BMC Genomics">
        <title>The genome of Naegleria lovaniensis, the basis for a comparative approach to unravel pathogenicity factors of the human pathogenic amoeba N. fowleri.</title>
        <authorList>
            <person name="Liechti N."/>
            <person name="Schurch N."/>
            <person name="Bruggmann R."/>
            <person name="Wittwer M."/>
        </authorList>
    </citation>
    <scope>NUCLEOTIDE SEQUENCE [LARGE SCALE GENOMIC DNA]</scope>
    <source>
        <strain evidence="4 5">ATCC 30569</strain>
    </source>
</reference>
<dbReference type="CDD" id="cd08774">
    <property type="entry name" value="14-3-3"/>
    <property type="match status" value="1"/>
</dbReference>
<dbReference type="InterPro" id="IPR023410">
    <property type="entry name" value="14-3-3_domain"/>
</dbReference>
<dbReference type="AlphaFoldDB" id="A0AA88H8I1"/>
<dbReference type="Pfam" id="PF00244">
    <property type="entry name" value="14-3-3"/>
    <property type="match status" value="1"/>
</dbReference>
<name>A0AA88H8I1_NAELO</name>
<dbReference type="Proteomes" id="UP000816034">
    <property type="component" value="Unassembled WGS sequence"/>
</dbReference>
<dbReference type="InterPro" id="IPR036815">
    <property type="entry name" value="14-3-3_dom_sf"/>
</dbReference>
<dbReference type="PRINTS" id="PR00305">
    <property type="entry name" value="1433ZETA"/>
</dbReference>
<dbReference type="PIRSF" id="PIRSF000868">
    <property type="entry name" value="14-3-3"/>
    <property type="match status" value="1"/>
</dbReference>
<comment type="caution">
    <text evidence="4">The sequence shown here is derived from an EMBL/GenBank/DDBJ whole genome shotgun (WGS) entry which is preliminary data.</text>
</comment>
<dbReference type="RefSeq" id="XP_044555976.1">
    <property type="nucleotide sequence ID" value="XM_044693419.1"/>
</dbReference>
<sequence length="267" mass="31454">MISEEWSDHDWSFGSVTIRQEESREELIYEAKLLELAECYDDMRVIMKKIIELDSELSTEERNMFSIAYKNVMGSKRLSWRITNSICEKLTDKKEFHQLELAQLYQQNIENEIKEICHELFDLLDRYLIPSATRNDEEDGEAMIFYYKMKGDYHRYLAETKRGDEFSYHSQLALESYKKAISTKSIPASHPLRLGLALNLSVFYYEIMNMPHQACNIAKEAFDEALNELDTLTEDSYKDTTLIMQLLRDGLTLWPSETQEEEEADEE</sequence>
<comment type="similarity">
    <text evidence="1">Belongs to the 14-3-3 family.</text>
</comment>
<dbReference type="GeneID" id="68096301"/>
<keyword evidence="5" id="KW-1185">Reference proteome</keyword>
<feature type="domain" description="14-3-3" evidence="3">
    <location>
        <begin position="24"/>
        <end position="267"/>
    </location>
</feature>
<feature type="site" description="Interaction with phosphoserine on interacting protein" evidence="2">
    <location>
        <position position="77"/>
    </location>
</feature>
<evidence type="ECO:0000259" key="3">
    <source>
        <dbReference type="SMART" id="SM00101"/>
    </source>
</evidence>
<protein>
    <recommendedName>
        <fullName evidence="3">14-3-3 domain-containing protein</fullName>
    </recommendedName>
</protein>
<organism evidence="4 5">
    <name type="scientific">Naegleria lovaniensis</name>
    <name type="common">Amoeba</name>
    <dbReference type="NCBI Taxonomy" id="51637"/>
    <lineage>
        <taxon>Eukaryota</taxon>
        <taxon>Discoba</taxon>
        <taxon>Heterolobosea</taxon>
        <taxon>Tetramitia</taxon>
        <taxon>Eutetramitia</taxon>
        <taxon>Vahlkampfiidae</taxon>
        <taxon>Naegleria</taxon>
    </lineage>
</organism>
<dbReference type="PANTHER" id="PTHR18860">
    <property type="entry name" value="14-3-3 PROTEIN"/>
    <property type="match status" value="1"/>
</dbReference>
<evidence type="ECO:0000256" key="1">
    <source>
        <dbReference type="ARBA" id="ARBA00006141"/>
    </source>
</evidence>
<dbReference type="SUPFAM" id="SSF48445">
    <property type="entry name" value="14-3-3 protein"/>
    <property type="match status" value="1"/>
</dbReference>
<evidence type="ECO:0000256" key="2">
    <source>
        <dbReference type="PIRSR" id="PIRSR000868-1"/>
    </source>
</evidence>
<dbReference type="Gene3D" id="1.20.190.20">
    <property type="entry name" value="14-3-3 domain"/>
    <property type="match status" value="1"/>
</dbReference>
<dbReference type="SMART" id="SM00101">
    <property type="entry name" value="14_3_3"/>
    <property type="match status" value="1"/>
</dbReference>
<proteinExistence type="inferred from homology"/>